<dbReference type="EC" id="2.7.1.63" evidence="1"/>
<evidence type="ECO:0000313" key="1">
    <source>
        <dbReference type="EMBL" id="XBV86934.1"/>
    </source>
</evidence>
<keyword evidence="1" id="KW-0808">Transferase</keyword>
<dbReference type="PANTHER" id="PTHR18964">
    <property type="entry name" value="ROK (REPRESSOR, ORF, KINASE) FAMILY"/>
    <property type="match status" value="1"/>
</dbReference>
<name>A0AAU7UES6_9DEIO</name>
<dbReference type="AlphaFoldDB" id="A0AAU7UES6"/>
<accession>A0AAU7UES6</accession>
<dbReference type="SUPFAM" id="SSF53067">
    <property type="entry name" value="Actin-like ATPase domain"/>
    <property type="match status" value="1"/>
</dbReference>
<dbReference type="Pfam" id="PF00480">
    <property type="entry name" value="ROK"/>
    <property type="match status" value="1"/>
</dbReference>
<gene>
    <name evidence="1" type="primary">ppgK</name>
    <name evidence="1" type="ORF">ABOD76_11670</name>
</gene>
<dbReference type="EMBL" id="CP158299">
    <property type="protein sequence ID" value="XBV86934.1"/>
    <property type="molecule type" value="Genomic_DNA"/>
</dbReference>
<dbReference type="InterPro" id="IPR000600">
    <property type="entry name" value="ROK"/>
</dbReference>
<dbReference type="PANTHER" id="PTHR18964:SF146">
    <property type="entry name" value="POLYPHOSPHATE GLUCOKINASE"/>
    <property type="match status" value="1"/>
</dbReference>
<dbReference type="InterPro" id="IPR043129">
    <property type="entry name" value="ATPase_NBD"/>
</dbReference>
<dbReference type="RefSeq" id="WP_350245026.1">
    <property type="nucleotide sequence ID" value="NZ_CP158299.1"/>
</dbReference>
<dbReference type="GO" id="GO:0047330">
    <property type="term" value="F:polyphosphate-glucose phosphotransferase activity"/>
    <property type="evidence" value="ECO:0007669"/>
    <property type="project" value="UniProtKB-EC"/>
</dbReference>
<organism evidence="1">
    <name type="scientific">Deinococcus sonorensis KR-87</name>
    <dbReference type="NCBI Taxonomy" id="694439"/>
    <lineage>
        <taxon>Bacteria</taxon>
        <taxon>Thermotogati</taxon>
        <taxon>Deinococcota</taxon>
        <taxon>Deinococci</taxon>
        <taxon>Deinococcales</taxon>
        <taxon>Deinococcaceae</taxon>
        <taxon>Deinococcus</taxon>
    </lineage>
</organism>
<dbReference type="CDD" id="cd24058">
    <property type="entry name" value="ASKHA_NBD_ROK_PPGK"/>
    <property type="match status" value="1"/>
</dbReference>
<dbReference type="NCBIfam" id="NF045942">
    <property type="entry name" value="PolPhglucPhase"/>
    <property type="match status" value="1"/>
</dbReference>
<reference evidence="1" key="1">
    <citation type="submission" date="2024-06" db="EMBL/GenBank/DDBJ databases">
        <title>Draft Genome Sequence of Deinococcus sonorensis Type Strain KR-87, a Biofilm Producing Representative of the Genus Deinococcus.</title>
        <authorList>
            <person name="Boren L.S."/>
            <person name="Grosso R.A."/>
            <person name="Hugenberg-Cox A.N."/>
            <person name="Hill J.T.E."/>
            <person name="Albert C.M."/>
            <person name="Tuohy J.M."/>
        </authorList>
    </citation>
    <scope>NUCLEOTIDE SEQUENCE</scope>
    <source>
        <strain evidence="1">KR-87</strain>
    </source>
</reference>
<dbReference type="Gene3D" id="3.30.420.40">
    <property type="match status" value="2"/>
</dbReference>
<proteinExistence type="predicted"/>
<sequence length="265" mass="27664">MTTTATGVLGIDIGGSGIKGAPVDLQSGQLIGERVRIPTPAGAKPSEVAEVVRQLSAQLGGQGPVGVTFPGVVRGGRTLSAANVDKSWIGLDADRLFSEAAGRPVTLLNDADAAGLAEARYGAGRGVQGVIMLLTFGTGIGSALISGGQLVPNTELGHLELDGREVEPWASAGTREREELSWKQWGKRVTPYLQHLERLFSPDLFIIGGGVSKKADKWREYLEVSTPLQPAGLQNEAGIVGAALMAAERQDAADHTPAVGRRKSD</sequence>
<protein>
    <submittedName>
        <fullName evidence="1">Polyphosphate--glucose phosphotransferase</fullName>
        <ecNumber evidence="1">2.7.1.63</ecNumber>
    </submittedName>
</protein>
<dbReference type="KEGG" id="dsc:ABOD76_11670"/>